<dbReference type="AlphaFoldDB" id="A0A9X3D2Q8"/>
<evidence type="ECO:0000313" key="5">
    <source>
        <dbReference type="EMBL" id="MCX2963800.1"/>
    </source>
</evidence>
<dbReference type="EC" id="2.6.1.-" evidence="3"/>
<feature type="domain" description="Aminotransferase class I/classII large" evidence="4">
    <location>
        <begin position="22"/>
        <end position="342"/>
    </location>
</feature>
<evidence type="ECO:0000259" key="4">
    <source>
        <dbReference type="Pfam" id="PF00155"/>
    </source>
</evidence>
<dbReference type="InterPro" id="IPR004838">
    <property type="entry name" value="NHTrfase_class1_PyrdxlP-BS"/>
</dbReference>
<evidence type="ECO:0000256" key="1">
    <source>
        <dbReference type="ARBA" id="ARBA00001933"/>
    </source>
</evidence>
<dbReference type="RefSeq" id="WP_266060913.1">
    <property type="nucleotide sequence ID" value="NZ_JAPKFM010000005.1"/>
</dbReference>
<dbReference type="InterPro" id="IPR004839">
    <property type="entry name" value="Aminotransferase_I/II_large"/>
</dbReference>
<dbReference type="InterPro" id="IPR015422">
    <property type="entry name" value="PyrdxlP-dep_Trfase_small"/>
</dbReference>
<sequence length="358" mass="38245">MTSGLFARDRHGDADAEPGLVDFAVNVRGGPPPFVAEALTSRIGDLAAYPSGDDEQRAVKTVAVAHGRTSDEVLLLSGAAEGFELLPRLRSRHAALVQPSFTEPEIALRAAGIPITDVVLTDPWELDPDAVPDDADLVVVGNPTNPTSVLHPAAAIERLRRPGRFVVVDEAFADITIDPATGIPEPESVAYRSHPDLIVIRSVTKTFGLAGLRAGYLLAAPEVIARLTVGRRPWPLGTLALTALTACVGPTGQEYAHGEARRLAADRAEMVAMLSSAGLEVCGQPRASFLLIRVPRALRVKQRLRDRGFAVRSAANFVGLDDDHIRLAVRDIATTRTLVDTITAIREEIASCPQPSPR</sequence>
<proteinExistence type="inferred from homology"/>
<dbReference type="GO" id="GO:0016829">
    <property type="term" value="F:lyase activity"/>
    <property type="evidence" value="ECO:0007669"/>
    <property type="project" value="UniProtKB-KW"/>
</dbReference>
<evidence type="ECO:0000256" key="3">
    <source>
        <dbReference type="RuleBase" id="RU000481"/>
    </source>
</evidence>
<dbReference type="PROSITE" id="PS00105">
    <property type="entry name" value="AA_TRANSFER_CLASS_1"/>
    <property type="match status" value="1"/>
</dbReference>
<dbReference type="EMBL" id="JAPKFM010000005">
    <property type="protein sequence ID" value="MCX2963800.1"/>
    <property type="molecule type" value="Genomic_DNA"/>
</dbReference>
<name>A0A9X3D2Q8_9ACTN</name>
<evidence type="ECO:0000256" key="2">
    <source>
        <dbReference type="ARBA" id="ARBA00022898"/>
    </source>
</evidence>
<dbReference type="Pfam" id="PF00155">
    <property type="entry name" value="Aminotran_1_2"/>
    <property type="match status" value="1"/>
</dbReference>
<reference evidence="5" key="1">
    <citation type="submission" date="2022-10" db="EMBL/GenBank/DDBJ databases">
        <title>WGS of marine actinomycetes from Thailand.</title>
        <authorList>
            <person name="Thawai C."/>
        </authorList>
    </citation>
    <scope>NUCLEOTIDE SEQUENCE</scope>
    <source>
        <strain evidence="5">SW21</strain>
    </source>
</reference>
<dbReference type="Proteomes" id="UP001143347">
    <property type="component" value="Unassembled WGS sequence"/>
</dbReference>
<keyword evidence="6" id="KW-1185">Reference proteome</keyword>
<dbReference type="Gene3D" id="3.90.1150.10">
    <property type="entry name" value="Aspartate Aminotransferase, domain 1"/>
    <property type="match status" value="1"/>
</dbReference>
<dbReference type="Gene3D" id="3.40.640.10">
    <property type="entry name" value="Type I PLP-dependent aspartate aminotransferase-like (Major domain)"/>
    <property type="match status" value="1"/>
</dbReference>
<keyword evidence="3" id="KW-0808">Transferase</keyword>
<comment type="cofactor">
    <cofactor evidence="1 3">
        <name>pyridoxal 5'-phosphate</name>
        <dbReference type="ChEBI" id="CHEBI:597326"/>
    </cofactor>
</comment>
<keyword evidence="3" id="KW-0032">Aminotransferase</keyword>
<dbReference type="PANTHER" id="PTHR42885:SF1">
    <property type="entry name" value="THREONINE-PHOSPHATE DECARBOXYLASE"/>
    <property type="match status" value="1"/>
</dbReference>
<protein>
    <recommendedName>
        <fullName evidence="3">Aminotransferase</fullName>
        <ecNumber evidence="3">2.6.1.-</ecNumber>
    </recommendedName>
</protein>
<dbReference type="SUPFAM" id="SSF53383">
    <property type="entry name" value="PLP-dependent transferases"/>
    <property type="match status" value="1"/>
</dbReference>
<dbReference type="GO" id="GO:0030170">
    <property type="term" value="F:pyridoxal phosphate binding"/>
    <property type="evidence" value="ECO:0007669"/>
    <property type="project" value="InterPro"/>
</dbReference>
<keyword evidence="5" id="KW-0456">Lyase</keyword>
<gene>
    <name evidence="5" type="primary">cobC</name>
    <name evidence="5" type="ORF">OSB52_06795</name>
</gene>
<dbReference type="GO" id="GO:0008483">
    <property type="term" value="F:transaminase activity"/>
    <property type="evidence" value="ECO:0007669"/>
    <property type="project" value="UniProtKB-KW"/>
</dbReference>
<dbReference type="CDD" id="cd00609">
    <property type="entry name" value="AAT_like"/>
    <property type="match status" value="1"/>
</dbReference>
<comment type="caution">
    <text evidence="5">The sequence shown here is derived from an EMBL/GenBank/DDBJ whole genome shotgun (WGS) entry which is preliminary data.</text>
</comment>
<dbReference type="InterPro" id="IPR015424">
    <property type="entry name" value="PyrdxlP-dep_Trfase"/>
</dbReference>
<organism evidence="5 6">
    <name type="scientific">Gordonia aquimaris</name>
    <dbReference type="NCBI Taxonomy" id="2984863"/>
    <lineage>
        <taxon>Bacteria</taxon>
        <taxon>Bacillati</taxon>
        <taxon>Actinomycetota</taxon>
        <taxon>Actinomycetes</taxon>
        <taxon>Mycobacteriales</taxon>
        <taxon>Gordoniaceae</taxon>
        <taxon>Gordonia</taxon>
    </lineage>
</organism>
<evidence type="ECO:0000313" key="6">
    <source>
        <dbReference type="Proteomes" id="UP001143347"/>
    </source>
</evidence>
<keyword evidence="2" id="KW-0663">Pyridoxal phosphate</keyword>
<comment type="similarity">
    <text evidence="3">Belongs to the class-I pyridoxal-phosphate-dependent aminotransferase family.</text>
</comment>
<accession>A0A9X3D2Q8</accession>
<dbReference type="NCBIfam" id="NF005915">
    <property type="entry name" value="PRK07908.1"/>
    <property type="match status" value="1"/>
</dbReference>
<dbReference type="PANTHER" id="PTHR42885">
    <property type="entry name" value="HISTIDINOL-PHOSPHATE AMINOTRANSFERASE-RELATED"/>
    <property type="match status" value="1"/>
</dbReference>
<dbReference type="InterPro" id="IPR015421">
    <property type="entry name" value="PyrdxlP-dep_Trfase_major"/>
</dbReference>